<dbReference type="EMBL" id="BANX01000020">
    <property type="protein sequence ID" value="GAC68947.1"/>
    <property type="molecule type" value="Genomic_DNA"/>
</dbReference>
<dbReference type="RefSeq" id="WP_007621532.1">
    <property type="nucleotide sequence ID" value="NZ_BANX01000020.1"/>
</dbReference>
<dbReference type="GO" id="GO:0005829">
    <property type="term" value="C:cytosol"/>
    <property type="evidence" value="ECO:0007669"/>
    <property type="project" value="TreeGrafter"/>
</dbReference>
<proteinExistence type="predicted"/>
<dbReference type="AlphaFoldDB" id="M0QNE8"/>
<evidence type="ECO:0008006" key="3">
    <source>
        <dbReference type="Google" id="ProtNLM"/>
    </source>
</evidence>
<dbReference type="Pfam" id="PF03883">
    <property type="entry name" value="H2O2_YaaD"/>
    <property type="match status" value="1"/>
</dbReference>
<organism evidence="1 2">
    <name type="scientific">Gordonia soli NBRC 108243</name>
    <dbReference type="NCBI Taxonomy" id="1223545"/>
    <lineage>
        <taxon>Bacteria</taxon>
        <taxon>Bacillati</taxon>
        <taxon>Actinomycetota</taxon>
        <taxon>Actinomycetes</taxon>
        <taxon>Mycobacteriales</taxon>
        <taxon>Gordoniaceae</taxon>
        <taxon>Gordonia</taxon>
    </lineage>
</organism>
<dbReference type="PANTHER" id="PTHR30283:SF4">
    <property type="entry name" value="PEROXIDE STRESS RESISTANCE PROTEIN YAAA"/>
    <property type="match status" value="1"/>
</dbReference>
<dbReference type="Proteomes" id="UP000011666">
    <property type="component" value="Unassembled WGS sequence"/>
</dbReference>
<accession>M0QNE8</accession>
<gene>
    <name evidence="1" type="ORF">GS4_20_00120</name>
</gene>
<evidence type="ECO:0000313" key="1">
    <source>
        <dbReference type="EMBL" id="GAC68947.1"/>
    </source>
</evidence>
<dbReference type="OrthoDB" id="3210767at2"/>
<dbReference type="GO" id="GO:0033194">
    <property type="term" value="P:response to hydroperoxide"/>
    <property type="evidence" value="ECO:0007669"/>
    <property type="project" value="TreeGrafter"/>
</dbReference>
<sequence length="253" mass="26762">MLVLLPPSETKADGGRGAPLDLDTLAFGELTPIRKQVADAVVTLAADLDASRAALGLGLGQLAEIDRNAELWVSPTMPAIRRYTGVLYDALDFTSLTRSAKVKAGDRLAIGSAMFGVVSATDLIPAYRLSGGSKLPDLPTLTSLWKPALTPALADLDDFIVDLRSGIYQQLGPVPGAVTAGVVSEAPDGSRKVVSHFNKHHKGLMARELVQTRRRVRDINGVAAVLADAGQRVEITSPTEIVVVTDQPAPARR</sequence>
<dbReference type="PANTHER" id="PTHR30283">
    <property type="entry name" value="PEROXIDE STRESS RESPONSE PROTEIN YAAA"/>
    <property type="match status" value="1"/>
</dbReference>
<reference evidence="1 2" key="1">
    <citation type="submission" date="2013-01" db="EMBL/GenBank/DDBJ databases">
        <title>Whole genome shotgun sequence of Gordonia soli NBRC 108243.</title>
        <authorList>
            <person name="Isaki-Nakamura S."/>
            <person name="Hosoyama A."/>
            <person name="Tsuchikane K."/>
            <person name="Ando Y."/>
            <person name="Baba S."/>
            <person name="Ohji S."/>
            <person name="Hamada M."/>
            <person name="Tamura T."/>
            <person name="Yamazoe A."/>
            <person name="Yamazaki S."/>
            <person name="Fujita N."/>
        </authorList>
    </citation>
    <scope>NUCLEOTIDE SEQUENCE [LARGE SCALE GENOMIC DNA]</scope>
    <source>
        <strain evidence="1 2">NBRC 108243</strain>
    </source>
</reference>
<protein>
    <recommendedName>
        <fullName evidence="3">Peroxide stress protein YaaA</fullName>
    </recommendedName>
</protein>
<comment type="caution">
    <text evidence="1">The sequence shown here is derived from an EMBL/GenBank/DDBJ whole genome shotgun (WGS) entry which is preliminary data.</text>
</comment>
<dbReference type="eggNOG" id="COG3022">
    <property type="taxonomic scope" value="Bacteria"/>
</dbReference>
<name>M0QNE8_9ACTN</name>
<dbReference type="InterPro" id="IPR005583">
    <property type="entry name" value="YaaA"/>
</dbReference>
<evidence type="ECO:0000313" key="2">
    <source>
        <dbReference type="Proteomes" id="UP000011666"/>
    </source>
</evidence>
<dbReference type="STRING" id="1223545.GS4_20_00120"/>
<dbReference type="NCBIfam" id="NF002544">
    <property type="entry name" value="PRK02101.2-1"/>
    <property type="match status" value="1"/>
</dbReference>
<keyword evidence="2" id="KW-1185">Reference proteome</keyword>